<evidence type="ECO:0000313" key="9">
    <source>
        <dbReference type="Proteomes" id="UP000830671"/>
    </source>
</evidence>
<evidence type="ECO:0000313" key="8">
    <source>
        <dbReference type="EMBL" id="UQC86083.1"/>
    </source>
</evidence>
<feature type="region of interest" description="Disordered" evidence="5">
    <location>
        <begin position="101"/>
        <end position="125"/>
    </location>
</feature>
<feature type="transmembrane region" description="Helical" evidence="6">
    <location>
        <begin position="469"/>
        <end position="494"/>
    </location>
</feature>
<comment type="subcellular location">
    <subcellularLocation>
        <location evidence="1">Membrane</location>
        <topology evidence="1">Multi-pass membrane protein</topology>
    </subcellularLocation>
</comment>
<keyword evidence="2 6" id="KW-0812">Transmembrane</keyword>
<reference evidence="8" key="1">
    <citation type="journal article" date="2021" name="Mol. Plant Microbe Interact.">
        <title>Complete Genome Sequence of the Plant-Pathogenic Fungus Colletotrichum lupini.</title>
        <authorList>
            <person name="Baroncelli R."/>
            <person name="Pensec F."/>
            <person name="Da Lio D."/>
            <person name="Boufleur T."/>
            <person name="Vicente I."/>
            <person name="Sarrocco S."/>
            <person name="Picot A."/>
            <person name="Baraldi E."/>
            <person name="Sukno S."/>
            <person name="Thon M."/>
            <person name="Le Floch G."/>
        </authorList>
    </citation>
    <scope>NUCLEOTIDE SEQUENCE</scope>
    <source>
        <strain evidence="8">IMI 504893</strain>
    </source>
</reference>
<dbReference type="PANTHER" id="PTHR23502">
    <property type="entry name" value="MAJOR FACILITATOR SUPERFAMILY"/>
    <property type="match status" value="1"/>
</dbReference>
<feature type="transmembrane region" description="Helical" evidence="6">
    <location>
        <begin position="318"/>
        <end position="341"/>
    </location>
</feature>
<accession>A0A9Q8SYW1</accession>
<feature type="compositionally biased region" description="Low complexity" evidence="5">
    <location>
        <begin position="430"/>
        <end position="440"/>
    </location>
</feature>
<feature type="transmembrane region" description="Helical" evidence="6">
    <location>
        <begin position="556"/>
        <end position="575"/>
    </location>
</feature>
<dbReference type="PANTHER" id="PTHR23502:SF34">
    <property type="entry name" value="PROTEIN HOL1"/>
    <property type="match status" value="1"/>
</dbReference>
<keyword evidence="4 6" id="KW-0472">Membrane</keyword>
<sequence>MNLALLWNMDRASIVDSLRMGSIETYPHLITYTCSLFSRMSNDNIREESLIVWGTMPGDSQCLMRLGYGASWSLSVKLVTGNAIFPRYFLLGGYSQSRILSPPTQNEPQLSRPEAPPPHFSRTSRHSSCFLNETSWWSRGLYTTFFGKFATQYLPEFGRRSEIRLQEDVDTKLKEQTLGTVQLRHNETNEIILVPTPSNDPNDPLNWSPTRKYYIFSLTCFGIFFAHAVIVGPAVALELITLEFFGPGPDTVPNNIAKASYLQTGCSLMIGAGNLIWVPLAIKYGRRPVYIASYLLLTASCIWSGAAASFGSALVGRLFLGFACAAAEIVAPLTITDLFFLHQRGRAMVIYTCSLSAGVGVGVVFSGLITQAYSWRMIFWVFSAFVGTCTVLVLFTFPETHYRRRYATELEVVPSRHESTKPSSQCLENPPSSSHTSSPSTWKTYLATMRVFSGTYTSEPLLALMFRPLVAITLPAVFWATLINAITTGMIVVISANFSNAFSTVYGFHTWQSGLTYLSTIFGSFLAIFCGGHFTDWMADKLTIRSGGTRIPEMRLPAMIISLITGPLSCILYGAGFAKKLHWICPTIGIGLDTHMLWKGY</sequence>
<feature type="transmembrane region" description="Helical" evidence="6">
    <location>
        <begin position="514"/>
        <end position="535"/>
    </location>
</feature>
<feature type="transmembrane region" description="Helical" evidence="6">
    <location>
        <begin position="289"/>
        <end position="312"/>
    </location>
</feature>
<evidence type="ECO:0000256" key="3">
    <source>
        <dbReference type="ARBA" id="ARBA00022989"/>
    </source>
</evidence>
<keyword evidence="9" id="KW-1185">Reference proteome</keyword>
<dbReference type="PROSITE" id="PS50850">
    <property type="entry name" value="MFS"/>
    <property type="match status" value="1"/>
</dbReference>
<dbReference type="InterPro" id="IPR020846">
    <property type="entry name" value="MFS_dom"/>
</dbReference>
<dbReference type="InterPro" id="IPR011701">
    <property type="entry name" value="MFS"/>
</dbReference>
<dbReference type="KEGG" id="clup:CLUP02_11583"/>
<evidence type="ECO:0000256" key="2">
    <source>
        <dbReference type="ARBA" id="ARBA00022692"/>
    </source>
</evidence>
<evidence type="ECO:0000256" key="4">
    <source>
        <dbReference type="ARBA" id="ARBA00023136"/>
    </source>
</evidence>
<name>A0A9Q8SYW1_9PEZI</name>
<dbReference type="SUPFAM" id="SSF103473">
    <property type="entry name" value="MFS general substrate transporter"/>
    <property type="match status" value="1"/>
</dbReference>
<evidence type="ECO:0000259" key="7">
    <source>
        <dbReference type="PROSITE" id="PS50850"/>
    </source>
</evidence>
<keyword evidence="3 6" id="KW-1133">Transmembrane helix</keyword>
<dbReference type="Proteomes" id="UP000830671">
    <property type="component" value="Chromosome 6"/>
</dbReference>
<organism evidence="8 9">
    <name type="scientific">Colletotrichum lupini</name>
    <dbReference type="NCBI Taxonomy" id="145971"/>
    <lineage>
        <taxon>Eukaryota</taxon>
        <taxon>Fungi</taxon>
        <taxon>Dikarya</taxon>
        <taxon>Ascomycota</taxon>
        <taxon>Pezizomycotina</taxon>
        <taxon>Sordariomycetes</taxon>
        <taxon>Hypocreomycetidae</taxon>
        <taxon>Glomerellales</taxon>
        <taxon>Glomerellaceae</taxon>
        <taxon>Colletotrichum</taxon>
        <taxon>Colletotrichum acutatum species complex</taxon>
    </lineage>
</organism>
<feature type="transmembrane region" description="Helical" evidence="6">
    <location>
        <begin position="213"/>
        <end position="240"/>
    </location>
</feature>
<evidence type="ECO:0000256" key="5">
    <source>
        <dbReference type="SAM" id="MobiDB-lite"/>
    </source>
</evidence>
<dbReference type="GeneID" id="73345560"/>
<proteinExistence type="predicted"/>
<feature type="region of interest" description="Disordered" evidence="5">
    <location>
        <begin position="416"/>
        <end position="440"/>
    </location>
</feature>
<dbReference type="GO" id="GO:0022857">
    <property type="term" value="F:transmembrane transporter activity"/>
    <property type="evidence" value="ECO:0007669"/>
    <property type="project" value="InterPro"/>
</dbReference>
<dbReference type="AlphaFoldDB" id="A0A9Q8SYW1"/>
<dbReference type="Pfam" id="PF07690">
    <property type="entry name" value="MFS_1"/>
    <property type="match status" value="1"/>
</dbReference>
<evidence type="ECO:0000256" key="6">
    <source>
        <dbReference type="SAM" id="Phobius"/>
    </source>
</evidence>
<evidence type="ECO:0000256" key="1">
    <source>
        <dbReference type="ARBA" id="ARBA00004141"/>
    </source>
</evidence>
<feature type="domain" description="Major facilitator superfamily (MFS) profile" evidence="7">
    <location>
        <begin position="212"/>
        <end position="601"/>
    </location>
</feature>
<dbReference type="RefSeq" id="XP_049147695.1">
    <property type="nucleotide sequence ID" value="XM_049290550.1"/>
</dbReference>
<feature type="transmembrane region" description="Helical" evidence="6">
    <location>
        <begin position="377"/>
        <end position="397"/>
    </location>
</feature>
<dbReference type="EMBL" id="CP019478">
    <property type="protein sequence ID" value="UQC86083.1"/>
    <property type="molecule type" value="Genomic_DNA"/>
</dbReference>
<dbReference type="InterPro" id="IPR036259">
    <property type="entry name" value="MFS_trans_sf"/>
</dbReference>
<gene>
    <name evidence="8" type="ORF">CLUP02_11583</name>
</gene>
<feature type="transmembrane region" description="Helical" evidence="6">
    <location>
        <begin position="348"/>
        <end position="371"/>
    </location>
</feature>
<protein>
    <recommendedName>
        <fullName evidence="7">Major facilitator superfamily (MFS) profile domain-containing protein</fullName>
    </recommendedName>
</protein>
<feature type="transmembrane region" description="Helical" evidence="6">
    <location>
        <begin position="260"/>
        <end position="282"/>
    </location>
</feature>
<dbReference type="Gene3D" id="1.20.1250.20">
    <property type="entry name" value="MFS general substrate transporter like domains"/>
    <property type="match status" value="1"/>
</dbReference>
<dbReference type="GO" id="GO:0005886">
    <property type="term" value="C:plasma membrane"/>
    <property type="evidence" value="ECO:0007669"/>
    <property type="project" value="TreeGrafter"/>
</dbReference>